<evidence type="ECO:0000313" key="4">
    <source>
        <dbReference type="Proteomes" id="UP000500938"/>
    </source>
</evidence>
<keyword evidence="2" id="KW-0472">Membrane</keyword>
<accession>A0A6M4IVA7</accession>
<organism evidence="3 4">
    <name type="scientific">Gemmatimonas groenlandica</name>
    <dbReference type="NCBI Taxonomy" id="2732249"/>
    <lineage>
        <taxon>Bacteria</taxon>
        <taxon>Pseudomonadati</taxon>
        <taxon>Gemmatimonadota</taxon>
        <taxon>Gemmatimonadia</taxon>
        <taxon>Gemmatimonadales</taxon>
        <taxon>Gemmatimonadaceae</taxon>
        <taxon>Gemmatimonas</taxon>
    </lineage>
</organism>
<evidence type="ECO:0000313" key="3">
    <source>
        <dbReference type="EMBL" id="QJR36121.1"/>
    </source>
</evidence>
<keyword evidence="4" id="KW-1185">Reference proteome</keyword>
<gene>
    <name evidence="3" type="ORF">HKW67_11700</name>
</gene>
<name>A0A6M4IVA7_9BACT</name>
<dbReference type="KEGG" id="ggr:HKW67_11700"/>
<reference evidence="3 4" key="1">
    <citation type="submission" date="2020-05" db="EMBL/GenBank/DDBJ databases">
        <title>Complete genome sequence of Gemmatimonas greenlandica TET16.</title>
        <authorList>
            <person name="Zeng Y."/>
        </authorList>
    </citation>
    <scope>NUCLEOTIDE SEQUENCE [LARGE SCALE GENOMIC DNA]</scope>
    <source>
        <strain evidence="3 4">TET16</strain>
    </source>
</reference>
<feature type="region of interest" description="Disordered" evidence="1">
    <location>
        <begin position="1"/>
        <end position="63"/>
    </location>
</feature>
<dbReference type="RefSeq" id="WP_171225555.1">
    <property type="nucleotide sequence ID" value="NZ_CP053085.1"/>
</dbReference>
<sequence>MNTVRQQPASPGLPAEIAQTIRETQQATRDAAQATRDAAQATRDAAQADADAARAPAEPLPPGTIVFTGDGSGENVRINVKGGNVVLSQGDNTTTIPLRDVVPQGLVQMSWALAASVIAVFIGWPIARAIARAIDRRGRAVRADNALEAQLQQRFDAMERNIDTVAVEMERLSEAQRFTSKLLEQRSAAEQRAAVPVDANR</sequence>
<dbReference type="Proteomes" id="UP000500938">
    <property type="component" value="Chromosome"/>
</dbReference>
<keyword evidence="2" id="KW-1133">Transmembrane helix</keyword>
<protein>
    <submittedName>
        <fullName evidence="3">Uncharacterized protein</fullName>
    </submittedName>
</protein>
<feature type="transmembrane region" description="Helical" evidence="2">
    <location>
        <begin position="109"/>
        <end position="127"/>
    </location>
</feature>
<dbReference type="AlphaFoldDB" id="A0A6M4IVA7"/>
<evidence type="ECO:0000256" key="2">
    <source>
        <dbReference type="SAM" id="Phobius"/>
    </source>
</evidence>
<keyword evidence="2" id="KW-0812">Transmembrane</keyword>
<feature type="compositionally biased region" description="Low complexity" evidence="1">
    <location>
        <begin position="24"/>
        <end position="55"/>
    </location>
</feature>
<dbReference type="EMBL" id="CP053085">
    <property type="protein sequence ID" value="QJR36121.1"/>
    <property type="molecule type" value="Genomic_DNA"/>
</dbReference>
<evidence type="ECO:0000256" key="1">
    <source>
        <dbReference type="SAM" id="MobiDB-lite"/>
    </source>
</evidence>
<proteinExistence type="predicted"/>